<evidence type="ECO:0000313" key="5">
    <source>
        <dbReference type="Proteomes" id="UP000773614"/>
    </source>
</evidence>
<evidence type="ECO:0000259" key="3">
    <source>
        <dbReference type="PROSITE" id="PS50943"/>
    </source>
</evidence>
<organism evidence="4 5">
    <name type="scientific">Propylenella binzhouense</name>
    <dbReference type="NCBI Taxonomy" id="2555902"/>
    <lineage>
        <taxon>Bacteria</taxon>
        <taxon>Pseudomonadati</taxon>
        <taxon>Pseudomonadota</taxon>
        <taxon>Alphaproteobacteria</taxon>
        <taxon>Hyphomicrobiales</taxon>
        <taxon>Propylenellaceae</taxon>
        <taxon>Propylenella</taxon>
    </lineage>
</organism>
<dbReference type="GO" id="GO:0003700">
    <property type="term" value="F:DNA-binding transcription factor activity"/>
    <property type="evidence" value="ECO:0007669"/>
    <property type="project" value="TreeGrafter"/>
</dbReference>
<gene>
    <name evidence="4" type="ORF">E4O86_12175</name>
</gene>
<dbReference type="SUPFAM" id="SSF47413">
    <property type="entry name" value="lambda repressor-like DNA-binding domains"/>
    <property type="match status" value="1"/>
</dbReference>
<dbReference type="PROSITE" id="PS50044">
    <property type="entry name" value="SIGMA54_3"/>
    <property type="match status" value="1"/>
</dbReference>
<dbReference type="InterPro" id="IPR001387">
    <property type="entry name" value="Cro/C1-type_HTH"/>
</dbReference>
<dbReference type="InterPro" id="IPR014710">
    <property type="entry name" value="RmlC-like_jellyroll"/>
</dbReference>
<proteinExistence type="predicted"/>
<feature type="domain" description="HTH cro/C1-type" evidence="3">
    <location>
        <begin position="41"/>
        <end position="95"/>
    </location>
</feature>
<dbReference type="CDD" id="cd00093">
    <property type="entry name" value="HTH_XRE"/>
    <property type="match status" value="1"/>
</dbReference>
<dbReference type="EMBL" id="SPKJ01000038">
    <property type="protein sequence ID" value="MYZ48466.1"/>
    <property type="molecule type" value="Genomic_DNA"/>
</dbReference>
<keyword evidence="5" id="KW-1185">Reference proteome</keyword>
<keyword evidence="1" id="KW-0238">DNA-binding</keyword>
<dbReference type="Proteomes" id="UP000773614">
    <property type="component" value="Unassembled WGS sequence"/>
</dbReference>
<protein>
    <submittedName>
        <fullName evidence="4">Cupin domain-containing protein</fullName>
    </submittedName>
</protein>
<accession>A0A964T4Q4</accession>
<reference evidence="4" key="1">
    <citation type="submission" date="2019-03" db="EMBL/GenBank/DDBJ databases">
        <title>Afifella sp. nov., isolated from activated sludge.</title>
        <authorList>
            <person name="Li Q."/>
            <person name="Liu Y."/>
        </authorList>
    </citation>
    <scope>NUCLEOTIDE SEQUENCE</scope>
    <source>
        <strain evidence="4">L72</strain>
    </source>
</reference>
<dbReference type="InterPro" id="IPR013096">
    <property type="entry name" value="Cupin_2"/>
</dbReference>
<evidence type="ECO:0000256" key="2">
    <source>
        <dbReference type="SAM" id="MobiDB-lite"/>
    </source>
</evidence>
<dbReference type="Gene3D" id="2.60.120.10">
    <property type="entry name" value="Jelly Rolls"/>
    <property type="match status" value="1"/>
</dbReference>
<dbReference type="AlphaFoldDB" id="A0A964T4Q4"/>
<dbReference type="Pfam" id="PF13560">
    <property type="entry name" value="HTH_31"/>
    <property type="match status" value="1"/>
</dbReference>
<dbReference type="InterPro" id="IPR010982">
    <property type="entry name" value="Lambda_DNA-bd_dom_sf"/>
</dbReference>
<dbReference type="GO" id="GO:0003677">
    <property type="term" value="F:DNA binding"/>
    <property type="evidence" value="ECO:0007669"/>
    <property type="project" value="UniProtKB-KW"/>
</dbReference>
<evidence type="ECO:0000313" key="4">
    <source>
        <dbReference type="EMBL" id="MYZ48466.1"/>
    </source>
</evidence>
<evidence type="ECO:0000256" key="1">
    <source>
        <dbReference type="ARBA" id="ARBA00023125"/>
    </source>
</evidence>
<dbReference type="Gene3D" id="1.10.260.40">
    <property type="entry name" value="lambda repressor-like DNA-binding domains"/>
    <property type="match status" value="1"/>
</dbReference>
<dbReference type="PANTHER" id="PTHR46797">
    <property type="entry name" value="HTH-TYPE TRANSCRIPTIONAL REGULATOR"/>
    <property type="match status" value="1"/>
</dbReference>
<dbReference type="PANTHER" id="PTHR46797:SF1">
    <property type="entry name" value="METHYLPHOSPHONATE SYNTHASE"/>
    <property type="match status" value="1"/>
</dbReference>
<feature type="region of interest" description="Disordered" evidence="2">
    <location>
        <begin position="1"/>
        <end position="31"/>
    </location>
</feature>
<dbReference type="SMART" id="SM00530">
    <property type="entry name" value="HTH_XRE"/>
    <property type="match status" value="1"/>
</dbReference>
<dbReference type="PROSITE" id="PS50943">
    <property type="entry name" value="HTH_CROC1"/>
    <property type="match status" value="1"/>
</dbReference>
<feature type="compositionally biased region" description="Low complexity" evidence="2">
    <location>
        <begin position="1"/>
        <end position="16"/>
    </location>
</feature>
<dbReference type="InterPro" id="IPR011051">
    <property type="entry name" value="RmlC_Cupin_sf"/>
</dbReference>
<sequence>MSRSGPSPSLRPSTGTVMTNARTADPDLAEPTDPIRLGVQLRHARLVKGLRLKDVADRSGYSESLISKIENDKVTPSLSTLLRLAKALGTTVASLLGEQSGNSDTVMRAGQRPMIQQIAVAGTPSDGTEAEVLVPFGSSSLLQGFLIRVLPGGGSDGARQHDGEEVGFVRRGELLLTVAGTEYRLREGDSFFFRSSLLHSFSNPGDVPTEVIWVNTPASL</sequence>
<dbReference type="InterPro" id="IPR050807">
    <property type="entry name" value="TransReg_Diox_bact_type"/>
</dbReference>
<dbReference type="Pfam" id="PF07883">
    <property type="entry name" value="Cupin_2"/>
    <property type="match status" value="1"/>
</dbReference>
<dbReference type="SUPFAM" id="SSF51182">
    <property type="entry name" value="RmlC-like cupins"/>
    <property type="match status" value="1"/>
</dbReference>
<name>A0A964T4Q4_9HYPH</name>
<dbReference type="GO" id="GO:0005829">
    <property type="term" value="C:cytosol"/>
    <property type="evidence" value="ECO:0007669"/>
    <property type="project" value="TreeGrafter"/>
</dbReference>
<dbReference type="CDD" id="cd02209">
    <property type="entry name" value="cupin_XRE_C"/>
    <property type="match status" value="1"/>
</dbReference>
<comment type="caution">
    <text evidence="4">The sequence shown here is derived from an EMBL/GenBank/DDBJ whole genome shotgun (WGS) entry which is preliminary data.</text>
</comment>